<keyword evidence="2" id="KW-1185">Reference proteome</keyword>
<gene>
    <name evidence="1" type="ORF">DAPPUDRAFT_278484</name>
</gene>
<dbReference type="InParanoid" id="E9I6Y5"/>
<accession>E9I6Y5</accession>
<evidence type="ECO:0000313" key="2">
    <source>
        <dbReference type="Proteomes" id="UP000000305"/>
    </source>
</evidence>
<dbReference type="EMBL" id="GL736786">
    <property type="protein sequence ID" value="EFX60246.1"/>
    <property type="molecule type" value="Genomic_DNA"/>
</dbReference>
<dbReference type="HOGENOM" id="CLU_2123485_0_0_1"/>
<dbReference type="KEGG" id="dpx:DAPPUDRAFT_278484"/>
<protein>
    <submittedName>
        <fullName evidence="1">Uncharacterized protein</fullName>
    </submittedName>
</protein>
<name>E9I6Y5_DAPPU</name>
<dbReference type="AlphaFoldDB" id="E9I6Y5"/>
<proteinExistence type="predicted"/>
<organism evidence="1 2">
    <name type="scientific">Daphnia pulex</name>
    <name type="common">Water flea</name>
    <dbReference type="NCBI Taxonomy" id="6669"/>
    <lineage>
        <taxon>Eukaryota</taxon>
        <taxon>Metazoa</taxon>
        <taxon>Ecdysozoa</taxon>
        <taxon>Arthropoda</taxon>
        <taxon>Crustacea</taxon>
        <taxon>Branchiopoda</taxon>
        <taxon>Diplostraca</taxon>
        <taxon>Cladocera</taxon>
        <taxon>Anomopoda</taxon>
        <taxon>Daphniidae</taxon>
        <taxon>Daphnia</taxon>
    </lineage>
</organism>
<sequence>MQNFSLSNRTTEKIATMAEYWARRTPSVFSPPELYITDNLNYTRLMPETSYRNKFRLAMDLFLPGCQGPFFFIQVLNDSSPEGDNILQMKLKDLIRSLRKYSECIDPEQVESIQ</sequence>
<dbReference type="Proteomes" id="UP000000305">
    <property type="component" value="Unassembled WGS sequence"/>
</dbReference>
<evidence type="ECO:0000313" key="1">
    <source>
        <dbReference type="EMBL" id="EFX60246.1"/>
    </source>
</evidence>
<reference evidence="1 2" key="1">
    <citation type="journal article" date="2011" name="Science">
        <title>The ecoresponsive genome of Daphnia pulex.</title>
        <authorList>
            <person name="Colbourne J.K."/>
            <person name="Pfrender M.E."/>
            <person name="Gilbert D."/>
            <person name="Thomas W.K."/>
            <person name="Tucker A."/>
            <person name="Oakley T.H."/>
            <person name="Tokishita S."/>
            <person name="Aerts A."/>
            <person name="Arnold G.J."/>
            <person name="Basu M.K."/>
            <person name="Bauer D.J."/>
            <person name="Caceres C.E."/>
            <person name="Carmel L."/>
            <person name="Casola C."/>
            <person name="Choi J.H."/>
            <person name="Detter J.C."/>
            <person name="Dong Q."/>
            <person name="Dusheyko S."/>
            <person name="Eads B.D."/>
            <person name="Frohlich T."/>
            <person name="Geiler-Samerotte K.A."/>
            <person name="Gerlach D."/>
            <person name="Hatcher P."/>
            <person name="Jogdeo S."/>
            <person name="Krijgsveld J."/>
            <person name="Kriventseva E.V."/>
            <person name="Kultz D."/>
            <person name="Laforsch C."/>
            <person name="Lindquist E."/>
            <person name="Lopez J."/>
            <person name="Manak J.R."/>
            <person name="Muller J."/>
            <person name="Pangilinan J."/>
            <person name="Patwardhan R.P."/>
            <person name="Pitluck S."/>
            <person name="Pritham E.J."/>
            <person name="Rechtsteiner A."/>
            <person name="Rho M."/>
            <person name="Rogozin I.B."/>
            <person name="Sakarya O."/>
            <person name="Salamov A."/>
            <person name="Schaack S."/>
            <person name="Shapiro H."/>
            <person name="Shiga Y."/>
            <person name="Skalitzky C."/>
            <person name="Smith Z."/>
            <person name="Souvorov A."/>
            <person name="Sung W."/>
            <person name="Tang Z."/>
            <person name="Tsuchiya D."/>
            <person name="Tu H."/>
            <person name="Vos H."/>
            <person name="Wang M."/>
            <person name="Wolf Y.I."/>
            <person name="Yamagata H."/>
            <person name="Yamada T."/>
            <person name="Ye Y."/>
            <person name="Shaw J.R."/>
            <person name="Andrews J."/>
            <person name="Crease T.J."/>
            <person name="Tang H."/>
            <person name="Lucas S.M."/>
            <person name="Robertson H.M."/>
            <person name="Bork P."/>
            <person name="Koonin E.V."/>
            <person name="Zdobnov E.M."/>
            <person name="Grigoriev I.V."/>
            <person name="Lynch M."/>
            <person name="Boore J.L."/>
        </authorList>
    </citation>
    <scope>NUCLEOTIDE SEQUENCE [LARGE SCALE GENOMIC DNA]</scope>
</reference>